<dbReference type="Gene3D" id="3.40.390.10">
    <property type="entry name" value="Collagenase (Catalytic Domain)"/>
    <property type="match status" value="1"/>
</dbReference>
<evidence type="ECO:0000259" key="2">
    <source>
        <dbReference type="Pfam" id="PF13004"/>
    </source>
</evidence>
<name>A0A9D1HA57_9FLAO</name>
<feature type="domain" description="BACON" evidence="2">
    <location>
        <begin position="56"/>
        <end position="112"/>
    </location>
</feature>
<dbReference type="PROSITE" id="PS51257">
    <property type="entry name" value="PROKAR_LIPOPROTEIN"/>
    <property type="match status" value="1"/>
</dbReference>
<dbReference type="InterPro" id="IPR024079">
    <property type="entry name" value="MetalloPept_cat_dom_sf"/>
</dbReference>
<dbReference type="InterPro" id="IPR024361">
    <property type="entry name" value="BACON"/>
</dbReference>
<dbReference type="Gene3D" id="2.60.40.10">
    <property type="entry name" value="Immunoglobulins"/>
    <property type="match status" value="1"/>
</dbReference>
<evidence type="ECO:0000313" key="4">
    <source>
        <dbReference type="Proteomes" id="UP000824161"/>
    </source>
</evidence>
<protein>
    <recommendedName>
        <fullName evidence="2">BACON domain-containing protein</fullName>
    </recommendedName>
</protein>
<dbReference type="AlphaFoldDB" id="A0A9D1HA57"/>
<proteinExistence type="predicted"/>
<dbReference type="GO" id="GO:0008237">
    <property type="term" value="F:metallopeptidase activity"/>
    <property type="evidence" value="ECO:0007669"/>
    <property type="project" value="InterPro"/>
</dbReference>
<dbReference type="Proteomes" id="UP000824161">
    <property type="component" value="Unassembled WGS sequence"/>
</dbReference>
<keyword evidence="1" id="KW-0732">Signal</keyword>
<dbReference type="CDD" id="cd14948">
    <property type="entry name" value="BACON"/>
    <property type="match status" value="1"/>
</dbReference>
<dbReference type="Pfam" id="PF13004">
    <property type="entry name" value="BACON"/>
    <property type="match status" value="1"/>
</dbReference>
<evidence type="ECO:0000313" key="3">
    <source>
        <dbReference type="EMBL" id="HIT97282.1"/>
    </source>
</evidence>
<feature type="chain" id="PRO_5038671773" description="BACON domain-containing protein" evidence="1">
    <location>
        <begin position="23"/>
        <end position="488"/>
    </location>
</feature>
<reference evidence="3" key="1">
    <citation type="submission" date="2020-10" db="EMBL/GenBank/DDBJ databases">
        <authorList>
            <person name="Gilroy R."/>
        </authorList>
    </citation>
    <scope>NUCLEOTIDE SEQUENCE</scope>
    <source>
        <strain evidence="3">1383</strain>
    </source>
</reference>
<dbReference type="InterPro" id="IPR013783">
    <property type="entry name" value="Ig-like_fold"/>
</dbReference>
<comment type="caution">
    <text evidence="3">The sequence shown here is derived from an EMBL/GenBank/DDBJ whole genome shotgun (WGS) entry which is preliminary data.</text>
</comment>
<dbReference type="EMBL" id="DVLY01000008">
    <property type="protein sequence ID" value="HIT97282.1"/>
    <property type="molecule type" value="Genomic_DNA"/>
</dbReference>
<dbReference type="InterPro" id="IPR019026">
    <property type="entry name" value="Peptidase_M64_IgA"/>
</dbReference>
<organism evidence="3 4">
    <name type="scientific">Candidatus Merdimorpha stercoravium</name>
    <dbReference type="NCBI Taxonomy" id="2840863"/>
    <lineage>
        <taxon>Bacteria</taxon>
        <taxon>Pseudomonadati</taxon>
        <taxon>Bacteroidota</taxon>
        <taxon>Flavobacteriia</taxon>
        <taxon>Flavobacteriales</taxon>
        <taxon>Candidatus Merdimorpha</taxon>
    </lineage>
</organism>
<dbReference type="Pfam" id="PF09471">
    <property type="entry name" value="Peptidase_M64"/>
    <property type="match status" value="1"/>
</dbReference>
<reference evidence="3" key="2">
    <citation type="journal article" date="2021" name="PeerJ">
        <title>Extensive microbial diversity within the chicken gut microbiome revealed by metagenomics and culture.</title>
        <authorList>
            <person name="Gilroy R."/>
            <person name="Ravi A."/>
            <person name="Getino M."/>
            <person name="Pursley I."/>
            <person name="Horton D.L."/>
            <person name="Alikhan N.F."/>
            <person name="Baker D."/>
            <person name="Gharbi K."/>
            <person name="Hall N."/>
            <person name="Watson M."/>
            <person name="Adriaenssens E.M."/>
            <person name="Foster-Nyarko E."/>
            <person name="Jarju S."/>
            <person name="Secka A."/>
            <person name="Antonio M."/>
            <person name="Oren A."/>
            <person name="Chaudhuri R.R."/>
            <person name="La Ragione R."/>
            <person name="Hildebrand F."/>
            <person name="Pallen M.J."/>
        </authorList>
    </citation>
    <scope>NUCLEOTIDE SEQUENCE</scope>
    <source>
        <strain evidence="3">1383</strain>
    </source>
</reference>
<accession>A0A9D1HA57</accession>
<feature type="signal peptide" evidence="1">
    <location>
        <begin position="1"/>
        <end position="22"/>
    </location>
</feature>
<sequence>MKNWTRFAAAMLVCFAAVVSCSKGGEDPFLKIESQTTFSVAAENASGEIKISSNVAWTISGATEWCKPEVTSGTGSRTVALTIADNDTRNPRSATLTVASSQGKYAVNVSQEGNTNLNFHEEGSYKAAEINRQSNAVNIVIMGDGFTLDDLTEGGAYDQAMDRAREAFFDIEPFRSYRDHFNIYYVYAESKQRGATYGYGYDGSTRQNFASTVRNTAFSATFSQESNSTSTSCDYQRVFNYARRVPVMKEGADIVLDKDGNPVSGAITDRNNIINKTVIILVINDQRYAGTCIMYGTGACIGMCPMSTSPGTMSFEATLRHEVGGHGFGRFADEYIYYDETLPSSSGSYNAATLAAWQGIGQYLNVSLTNVADQAPSNWQPFLADPETYPEVGFFEGACTYAKGIWRAEQNSIMNDNVRYFNGPQAYFIYTKIKTISNETPSWEEFVANDAARIREQANANSAAAQNALGAGEKFIPLAPPILIGMPQ</sequence>
<evidence type="ECO:0000256" key="1">
    <source>
        <dbReference type="SAM" id="SignalP"/>
    </source>
</evidence>
<gene>
    <name evidence="3" type="ORF">IAC44_00415</name>
</gene>